<reference evidence="2" key="1">
    <citation type="submission" date="2021-06" db="EMBL/GenBank/DDBJ databases">
        <title>Parelaphostrongylus tenuis whole genome reference sequence.</title>
        <authorList>
            <person name="Garwood T.J."/>
            <person name="Larsen P.A."/>
            <person name="Fountain-Jones N.M."/>
            <person name="Garbe J.R."/>
            <person name="Macchietto M.G."/>
            <person name="Kania S.A."/>
            <person name="Gerhold R.W."/>
            <person name="Richards J.E."/>
            <person name="Wolf T.M."/>
        </authorList>
    </citation>
    <scope>NUCLEOTIDE SEQUENCE</scope>
    <source>
        <strain evidence="2">MNPRO001-30</strain>
        <tissue evidence="2">Meninges</tissue>
    </source>
</reference>
<feature type="compositionally biased region" description="Basic and acidic residues" evidence="1">
    <location>
        <begin position="9"/>
        <end position="39"/>
    </location>
</feature>
<gene>
    <name evidence="2" type="ORF">KIN20_007358</name>
</gene>
<evidence type="ECO:0000256" key="1">
    <source>
        <dbReference type="SAM" id="MobiDB-lite"/>
    </source>
</evidence>
<dbReference type="Proteomes" id="UP001196413">
    <property type="component" value="Unassembled WGS sequence"/>
</dbReference>
<keyword evidence="3" id="KW-1185">Reference proteome</keyword>
<feature type="region of interest" description="Disordered" evidence="1">
    <location>
        <begin position="1"/>
        <end position="115"/>
    </location>
</feature>
<dbReference type="EMBL" id="JAHQIW010001060">
    <property type="protein sequence ID" value="KAJ1351367.1"/>
    <property type="molecule type" value="Genomic_DNA"/>
</dbReference>
<evidence type="ECO:0000313" key="3">
    <source>
        <dbReference type="Proteomes" id="UP001196413"/>
    </source>
</evidence>
<organism evidence="2 3">
    <name type="scientific">Parelaphostrongylus tenuis</name>
    <name type="common">Meningeal worm</name>
    <dbReference type="NCBI Taxonomy" id="148309"/>
    <lineage>
        <taxon>Eukaryota</taxon>
        <taxon>Metazoa</taxon>
        <taxon>Ecdysozoa</taxon>
        <taxon>Nematoda</taxon>
        <taxon>Chromadorea</taxon>
        <taxon>Rhabditida</taxon>
        <taxon>Rhabditina</taxon>
        <taxon>Rhabditomorpha</taxon>
        <taxon>Strongyloidea</taxon>
        <taxon>Metastrongylidae</taxon>
        <taxon>Parelaphostrongylus</taxon>
    </lineage>
</organism>
<dbReference type="AlphaFoldDB" id="A0AAD5MM39"/>
<feature type="region of interest" description="Disordered" evidence="1">
    <location>
        <begin position="139"/>
        <end position="163"/>
    </location>
</feature>
<evidence type="ECO:0000313" key="2">
    <source>
        <dbReference type="EMBL" id="KAJ1351367.1"/>
    </source>
</evidence>
<protein>
    <submittedName>
        <fullName evidence="2">Uncharacterized protein</fullName>
    </submittedName>
</protein>
<sequence length="271" mass="30692">MEVSMKVRKQSEEKDKISDGSVRARKEKEEKPSGNERSIRSRKKKERKLAGLEFSTRARKKKEGKGSGVDCSERRRKPSTNCDISKKEKKKRKDDKDTDEGEKAKERKCRQQAVDVGISMRSQKKSANLLKRRAMKLAANANKIKGKRNNDGSEVNESKEKVNNTATDAQKAVFKTFVKEVVEMGVDGLLKEYAVFKPYLADNYARDVFDQNLAKNRYKGMYTLLTSNLIGAVSCIKDTDRRQAPLPVCIGGAVIQIWNSFDKLGSEKTFL</sequence>
<name>A0AAD5MM39_PARTN</name>
<comment type="caution">
    <text evidence="2">The sequence shown here is derived from an EMBL/GenBank/DDBJ whole genome shotgun (WGS) entry which is preliminary data.</text>
</comment>
<proteinExistence type="predicted"/>
<feature type="compositionally biased region" description="Basic and acidic residues" evidence="1">
    <location>
        <begin position="148"/>
        <end position="162"/>
    </location>
</feature>
<accession>A0AAD5MM39</accession>